<reference evidence="3" key="2">
    <citation type="submission" date="2011-02" db="EMBL/GenBank/DDBJ databases">
        <title>The complete genome of Syntrophobotulus glycolicus DSM 8271.</title>
        <authorList>
            <person name="Lucas S."/>
            <person name="Copeland A."/>
            <person name="Lapidus A."/>
            <person name="Bruce D."/>
            <person name="Goodwin L."/>
            <person name="Pitluck S."/>
            <person name="Kyrpides N."/>
            <person name="Mavromatis K."/>
            <person name="Pagani I."/>
            <person name="Ivanova N."/>
            <person name="Mikhailova N."/>
            <person name="Chertkov O."/>
            <person name="Held B."/>
            <person name="Detter J.C."/>
            <person name="Tapia R."/>
            <person name="Han C."/>
            <person name="Land M."/>
            <person name="Hauser L."/>
            <person name="Markowitz V."/>
            <person name="Cheng J.-F."/>
            <person name="Hugenholtz P."/>
            <person name="Woyke T."/>
            <person name="Wu D."/>
            <person name="Spring S."/>
            <person name="Schroeder M."/>
            <person name="Brambilla E."/>
            <person name="Klenk H.-P."/>
            <person name="Eisen J.A."/>
        </authorList>
    </citation>
    <scope>NUCLEOTIDE SEQUENCE [LARGE SCALE GENOMIC DNA]</scope>
    <source>
        <strain evidence="3">DSM 8271 / FlGlyR</strain>
    </source>
</reference>
<dbReference type="EMBL" id="CP002547">
    <property type="protein sequence ID" value="ADY57057.1"/>
    <property type="molecule type" value="Genomic_DNA"/>
</dbReference>
<proteinExistence type="predicted"/>
<dbReference type="InterPro" id="IPR049939">
    <property type="entry name" value="NifE-like"/>
</dbReference>
<dbReference type="Gene3D" id="3.40.50.1980">
    <property type="entry name" value="Nitrogenase molybdenum iron protein domain"/>
    <property type="match status" value="3"/>
</dbReference>
<dbReference type="OrthoDB" id="9800746at2"/>
<dbReference type="Pfam" id="PF00148">
    <property type="entry name" value="Oxidored_nitro"/>
    <property type="match status" value="1"/>
</dbReference>
<dbReference type="InterPro" id="IPR000510">
    <property type="entry name" value="Nase/OxRdtase_comp1"/>
</dbReference>
<sequence>MTSYIERPRYLCSLGGAFLTLTALPGTIPILHAASGCAGNITWAQNGGSGLQAGGYCGGLSVPSSNVQEKEVVFGGGDRLREQIKNTFDVMEGKLFVVTTGCVTEIIGDDVKAVVNEFRQEGLPIIAAETGGFKGNSYDGYDIVMQALTRDYIKPSQTKGKGKVNIFGIVPYMDVFWRGNLEGIRQVLTRLGLEVNTFFTPDDTSESLAQAANAELNIVVSESYGIETAKAFEEIHGIPYIVTGLPVGPSATDKLIRDVAKVLSLDAEQAEKIITEENRRYYQYIDSLIECYTDLDLQKYAVVIGDLNYAPALTRFLADDLGWLPELVVYTDQIEEDRKEYFAGLTDHLESGLKPHVIFETTTSRVIEHLNRLYPKIGSNKYMKGFSPAFVVGSSLDRELAQAINVPHLSIGFPVANRAVLDRGYTGYRGGLRLAEDLLSAAVVMR</sequence>
<reference evidence="2 3" key="1">
    <citation type="journal article" date="2011" name="Stand. Genomic Sci.">
        <title>Complete genome sequence of Syntrophobotulus glycolicus type strain (FlGlyR).</title>
        <authorList>
            <person name="Han C."/>
            <person name="Mwirichia R."/>
            <person name="Chertkov O."/>
            <person name="Held B."/>
            <person name="Lapidus A."/>
            <person name="Nolan M."/>
            <person name="Lucas S."/>
            <person name="Hammon N."/>
            <person name="Deshpande S."/>
            <person name="Cheng J.F."/>
            <person name="Tapia R."/>
            <person name="Goodwin L."/>
            <person name="Pitluck S."/>
            <person name="Huntemann M."/>
            <person name="Liolios K."/>
            <person name="Ivanova N."/>
            <person name="Pagani I."/>
            <person name="Mavromatis K."/>
            <person name="Ovchinikova G."/>
            <person name="Pati A."/>
            <person name="Chen A."/>
            <person name="Palaniappan K."/>
            <person name="Land M."/>
            <person name="Hauser L."/>
            <person name="Brambilla E.M."/>
            <person name="Rohde M."/>
            <person name="Spring S."/>
            <person name="Sikorski J."/>
            <person name="Goker M."/>
            <person name="Woyke T."/>
            <person name="Bristow J."/>
            <person name="Eisen J.A."/>
            <person name="Markowitz V."/>
            <person name="Hugenholtz P."/>
            <person name="Kyrpides N.C."/>
            <person name="Klenk H.P."/>
            <person name="Detter J.C."/>
        </authorList>
    </citation>
    <scope>NUCLEOTIDE SEQUENCE [LARGE SCALE GENOMIC DNA]</scope>
    <source>
        <strain evidence="3">DSM 8271 / FlGlyR</strain>
    </source>
</reference>
<dbReference type="SUPFAM" id="SSF53807">
    <property type="entry name" value="Helical backbone' metal receptor"/>
    <property type="match status" value="1"/>
</dbReference>
<evidence type="ECO:0000313" key="3">
    <source>
        <dbReference type="Proteomes" id="UP000007488"/>
    </source>
</evidence>
<evidence type="ECO:0000313" key="2">
    <source>
        <dbReference type="EMBL" id="ADY57057.1"/>
    </source>
</evidence>
<dbReference type="STRING" id="645991.Sgly_2786"/>
<accession>F0SYE5</accession>
<dbReference type="RefSeq" id="WP_013625877.1">
    <property type="nucleotide sequence ID" value="NC_015172.1"/>
</dbReference>
<protein>
    <submittedName>
        <fullName evidence="2">Oxidoreductase/nitrogenase component 1</fullName>
    </submittedName>
</protein>
<dbReference type="KEGG" id="sgy:Sgly_2786"/>
<keyword evidence="3" id="KW-1185">Reference proteome</keyword>
<name>F0SYE5_SYNGF</name>
<organism evidence="2 3">
    <name type="scientific">Syntrophobotulus glycolicus (strain DSM 8271 / FlGlyR)</name>
    <dbReference type="NCBI Taxonomy" id="645991"/>
    <lineage>
        <taxon>Bacteria</taxon>
        <taxon>Bacillati</taxon>
        <taxon>Bacillota</taxon>
        <taxon>Clostridia</taxon>
        <taxon>Eubacteriales</taxon>
        <taxon>Desulfitobacteriaceae</taxon>
        <taxon>Syntrophobotulus</taxon>
    </lineage>
</organism>
<gene>
    <name evidence="2" type="ordered locus">Sgly_2786</name>
</gene>
<dbReference type="AlphaFoldDB" id="F0SYE5"/>
<dbReference type="GO" id="GO:0016491">
    <property type="term" value="F:oxidoreductase activity"/>
    <property type="evidence" value="ECO:0007669"/>
    <property type="project" value="InterPro"/>
</dbReference>
<dbReference type="Proteomes" id="UP000007488">
    <property type="component" value="Chromosome"/>
</dbReference>
<dbReference type="HOGENOM" id="CLU_025876_4_0_9"/>
<evidence type="ECO:0000259" key="1">
    <source>
        <dbReference type="Pfam" id="PF00148"/>
    </source>
</evidence>
<feature type="domain" description="Nitrogenase/oxidoreductase component 1" evidence="1">
    <location>
        <begin position="12"/>
        <end position="440"/>
    </location>
</feature>
<dbReference type="PANTHER" id="PTHR42956:SF1">
    <property type="entry name" value="NITROGENASE IRON-MOLYBDENUM COFACTOR BIOSYNTHESIS PROTEIN NIFE"/>
    <property type="match status" value="1"/>
</dbReference>
<dbReference type="PANTHER" id="PTHR42956">
    <property type="entry name" value="NITROGENASE IRON-MOLYBDENUM COFACTOR BIOSYNTHESIS PROTEIN NIFE"/>
    <property type="match status" value="1"/>
</dbReference>
<dbReference type="eggNOG" id="COG2710">
    <property type="taxonomic scope" value="Bacteria"/>
</dbReference>